<name>A0A2X3EKL0_KLEPN</name>
<dbReference type="AlphaFoldDB" id="A0A2X3EKL0"/>
<accession>A0A2X3EKL0</accession>
<sequence length="39" mass="4643">MRLCPQIQGTILFRENNLNQPQTRQAVNYLRSRWGQPQS</sequence>
<proteinExistence type="predicted"/>
<gene>
    <name evidence="1" type="ORF">NCTC13465_01759</name>
</gene>
<protein>
    <submittedName>
        <fullName evidence="1">Glycoside hydrolase</fullName>
    </submittedName>
</protein>
<evidence type="ECO:0000313" key="1">
    <source>
        <dbReference type="EMBL" id="SQC43278.1"/>
    </source>
</evidence>
<dbReference type="Proteomes" id="UP000251721">
    <property type="component" value="Unassembled WGS sequence"/>
</dbReference>
<organism evidence="1 2">
    <name type="scientific">Klebsiella pneumoniae</name>
    <dbReference type="NCBI Taxonomy" id="573"/>
    <lineage>
        <taxon>Bacteria</taxon>
        <taxon>Pseudomonadati</taxon>
        <taxon>Pseudomonadota</taxon>
        <taxon>Gammaproteobacteria</taxon>
        <taxon>Enterobacterales</taxon>
        <taxon>Enterobacteriaceae</taxon>
        <taxon>Klebsiella/Raoultella group</taxon>
        <taxon>Klebsiella</taxon>
        <taxon>Klebsiella pneumoniae complex</taxon>
    </lineage>
</organism>
<evidence type="ECO:0000313" key="2">
    <source>
        <dbReference type="Proteomes" id="UP000251721"/>
    </source>
</evidence>
<keyword evidence="1" id="KW-0378">Hydrolase</keyword>
<reference evidence="1 2" key="1">
    <citation type="submission" date="2018-06" db="EMBL/GenBank/DDBJ databases">
        <authorList>
            <consortium name="Pathogen Informatics"/>
            <person name="Doyle S."/>
        </authorList>
    </citation>
    <scope>NUCLEOTIDE SEQUENCE [LARGE SCALE GENOMIC DNA]</scope>
    <source>
        <strain evidence="1 2">NCTC13465</strain>
    </source>
</reference>
<dbReference type="EMBL" id="UAWQ01000014">
    <property type="protein sequence ID" value="SQC43278.1"/>
    <property type="molecule type" value="Genomic_DNA"/>
</dbReference>
<dbReference type="GO" id="GO:0016787">
    <property type="term" value="F:hydrolase activity"/>
    <property type="evidence" value="ECO:0007669"/>
    <property type="project" value="UniProtKB-KW"/>
</dbReference>